<protein>
    <submittedName>
        <fullName evidence="3">Uncharacterized protein</fullName>
    </submittedName>
</protein>
<feature type="compositionally biased region" description="Low complexity" evidence="2">
    <location>
        <begin position="92"/>
        <end position="106"/>
    </location>
</feature>
<gene>
    <name evidence="3" type="ORF">FGG08_005133</name>
</gene>
<dbReference type="Proteomes" id="UP000698800">
    <property type="component" value="Unassembled WGS sequence"/>
</dbReference>
<reference evidence="3" key="1">
    <citation type="submission" date="2021-03" db="EMBL/GenBank/DDBJ databases">
        <title>Comparative genomics and phylogenomic investigation of the class Geoglossomycetes provide insights into ecological specialization and systematics.</title>
        <authorList>
            <person name="Melie T."/>
            <person name="Pirro S."/>
            <person name="Miller A.N."/>
            <person name="Quandt A."/>
        </authorList>
    </citation>
    <scope>NUCLEOTIDE SEQUENCE</scope>
    <source>
        <strain evidence="3">GBOQ0MN5Z8</strain>
    </source>
</reference>
<keyword evidence="4" id="KW-1185">Reference proteome</keyword>
<dbReference type="EMBL" id="JAGHQL010000116">
    <property type="protein sequence ID" value="KAH0538262.1"/>
    <property type="molecule type" value="Genomic_DNA"/>
</dbReference>
<dbReference type="Gene3D" id="1.10.287.1490">
    <property type="match status" value="1"/>
</dbReference>
<feature type="region of interest" description="Disordered" evidence="2">
    <location>
        <begin position="81"/>
        <end position="108"/>
    </location>
</feature>
<dbReference type="AlphaFoldDB" id="A0A9P8L232"/>
<evidence type="ECO:0000256" key="2">
    <source>
        <dbReference type="SAM" id="MobiDB-lite"/>
    </source>
</evidence>
<sequence>MDRSFLRSSSYPQHERDLLSPPRYSNMPPPSIISGAQTTSPTTRPYSIRLSPLVALERKEKQLQRDLQTLLDAQSEGLLAGLEGRGRGDGSSEGSSTPTAASTEASRVVPIHQPAKKRIGLRAARRGILAAIHEFAMAKESGKELLDADLQSKEEALGQVESWEKKRQGLNEKIDAIENGDEGKRVGELNTEAKRVQSEIEDLETRLFELQAKHRNLVSEASETENSVQSKLSSYKASLSILDSQVSRFLARPPFTHSPAPKSPGEINFLSLQPRRRTLEMASDYLRSAQKDLTLQRAAAEIERDALEDGAVVWEDVINEVTAFERKLRGEMRALRSPPTSDTTLLRQRIAESSFSSRGQPHDATEGMQGILRNMDEVILQLESKFKLAEARDWKLLVCCIGAELEAFREGRGILEDALHSTAVLDSDMELDRGATAGFGGGNQGDPLGVVDHGLVELQDEPQGRVERSESEDEGPDPTLLFSHQDTD</sequence>
<feature type="coiled-coil region" evidence="1">
    <location>
        <begin position="153"/>
        <end position="220"/>
    </location>
</feature>
<feature type="region of interest" description="Disordered" evidence="2">
    <location>
        <begin position="1"/>
        <end position="46"/>
    </location>
</feature>
<feature type="region of interest" description="Disordered" evidence="2">
    <location>
        <begin position="455"/>
        <end position="488"/>
    </location>
</feature>
<dbReference type="OrthoDB" id="5342758at2759"/>
<name>A0A9P8L232_9PEZI</name>
<feature type="compositionally biased region" description="Polar residues" evidence="2">
    <location>
        <begin position="34"/>
        <end position="45"/>
    </location>
</feature>
<proteinExistence type="predicted"/>
<keyword evidence="1" id="KW-0175">Coiled coil</keyword>
<accession>A0A9P8L232</accession>
<feature type="compositionally biased region" description="Polar residues" evidence="2">
    <location>
        <begin position="1"/>
        <end position="12"/>
    </location>
</feature>
<organism evidence="3 4">
    <name type="scientific">Glutinoglossum americanum</name>
    <dbReference type="NCBI Taxonomy" id="1670608"/>
    <lineage>
        <taxon>Eukaryota</taxon>
        <taxon>Fungi</taxon>
        <taxon>Dikarya</taxon>
        <taxon>Ascomycota</taxon>
        <taxon>Pezizomycotina</taxon>
        <taxon>Geoglossomycetes</taxon>
        <taxon>Geoglossales</taxon>
        <taxon>Geoglossaceae</taxon>
        <taxon>Glutinoglossum</taxon>
    </lineage>
</organism>
<comment type="caution">
    <text evidence="3">The sequence shown here is derived from an EMBL/GenBank/DDBJ whole genome shotgun (WGS) entry which is preliminary data.</text>
</comment>
<evidence type="ECO:0000313" key="3">
    <source>
        <dbReference type="EMBL" id="KAH0538262.1"/>
    </source>
</evidence>
<evidence type="ECO:0000256" key="1">
    <source>
        <dbReference type="SAM" id="Coils"/>
    </source>
</evidence>
<evidence type="ECO:0000313" key="4">
    <source>
        <dbReference type="Proteomes" id="UP000698800"/>
    </source>
</evidence>